<dbReference type="Proteomes" id="UP000094291">
    <property type="component" value="Unassembled WGS sequence"/>
</dbReference>
<evidence type="ECO:0000256" key="2">
    <source>
        <dbReference type="ARBA" id="ARBA00022989"/>
    </source>
</evidence>
<feature type="transmembrane region" description="Helical" evidence="4">
    <location>
        <begin position="81"/>
        <end position="99"/>
    </location>
</feature>
<evidence type="ECO:0000256" key="1">
    <source>
        <dbReference type="ARBA" id="ARBA00022692"/>
    </source>
</evidence>
<dbReference type="GO" id="GO:0022857">
    <property type="term" value="F:transmembrane transporter activity"/>
    <property type="evidence" value="ECO:0007669"/>
    <property type="project" value="InterPro"/>
</dbReference>
<dbReference type="Pfam" id="PF07690">
    <property type="entry name" value="MFS_1"/>
    <property type="match status" value="1"/>
</dbReference>
<dbReference type="InterPro" id="IPR036259">
    <property type="entry name" value="MFS_trans_sf"/>
</dbReference>
<evidence type="ECO:0000259" key="5">
    <source>
        <dbReference type="PROSITE" id="PS50850"/>
    </source>
</evidence>
<feature type="transmembrane region" description="Helical" evidence="4">
    <location>
        <begin position="366"/>
        <end position="389"/>
    </location>
</feature>
<keyword evidence="1 4" id="KW-0812">Transmembrane</keyword>
<dbReference type="SUPFAM" id="SSF103473">
    <property type="entry name" value="MFS general substrate transporter"/>
    <property type="match status" value="1"/>
</dbReference>
<reference evidence="6 7" key="1">
    <citation type="submission" date="2016-08" db="EMBL/GenBank/DDBJ databases">
        <authorList>
            <person name="Seilhamer J.J."/>
        </authorList>
    </citation>
    <scope>NUCLEOTIDE SEQUENCE [LARGE SCALE GENOMIC DNA]</scope>
    <source>
        <strain evidence="6 7">PH27A</strain>
    </source>
</reference>
<evidence type="ECO:0000313" key="7">
    <source>
        <dbReference type="Proteomes" id="UP000094291"/>
    </source>
</evidence>
<gene>
    <name evidence="6" type="ORF">BFW38_09285</name>
</gene>
<feature type="transmembrane region" description="Helical" evidence="4">
    <location>
        <begin position="52"/>
        <end position="69"/>
    </location>
</feature>
<dbReference type="EMBL" id="MDTQ01000001">
    <property type="protein sequence ID" value="ODC03705.1"/>
    <property type="molecule type" value="Genomic_DNA"/>
</dbReference>
<evidence type="ECO:0000256" key="3">
    <source>
        <dbReference type="ARBA" id="ARBA00023136"/>
    </source>
</evidence>
<proteinExistence type="predicted"/>
<keyword evidence="7" id="KW-1185">Reference proteome</keyword>
<feature type="transmembrane region" description="Helical" evidence="4">
    <location>
        <begin position="285"/>
        <end position="314"/>
    </location>
</feature>
<dbReference type="InterPro" id="IPR011701">
    <property type="entry name" value="MFS"/>
</dbReference>
<accession>A0A1E2VAM7</accession>
<comment type="caution">
    <text evidence="6">The sequence shown here is derived from an EMBL/GenBank/DDBJ whole genome shotgun (WGS) entry which is preliminary data.</text>
</comment>
<organism evidence="6 7">
    <name type="scientific">Terasakiispira papahanaumokuakeensis</name>
    <dbReference type="NCBI Taxonomy" id="197479"/>
    <lineage>
        <taxon>Bacteria</taxon>
        <taxon>Pseudomonadati</taxon>
        <taxon>Pseudomonadota</taxon>
        <taxon>Gammaproteobacteria</taxon>
        <taxon>Oceanospirillales</taxon>
        <taxon>Terasakiispira</taxon>
    </lineage>
</organism>
<dbReference type="Gene3D" id="1.20.1250.20">
    <property type="entry name" value="MFS general substrate transporter like domains"/>
    <property type="match status" value="1"/>
</dbReference>
<feature type="transmembrane region" description="Helical" evidence="4">
    <location>
        <begin position="142"/>
        <end position="162"/>
    </location>
</feature>
<feature type="transmembrane region" description="Helical" evidence="4">
    <location>
        <begin position="12"/>
        <end position="32"/>
    </location>
</feature>
<dbReference type="OrthoDB" id="9815356at2"/>
<feature type="domain" description="Major facilitator superfamily (MFS) profile" evidence="5">
    <location>
        <begin position="1"/>
        <end position="394"/>
    </location>
</feature>
<name>A0A1E2VAM7_9GAMM</name>
<sequence length="398" mass="41805">MAQPSSTAATLSGHGIIALSAICGFAVANLYYSQPLLPQMAATFTSDVSAQGAIAMLTQAGYAVGLLLWGPLGDRLDRRRLMTVLLVINLASLSLCATASSLSGLLMACVAIGLTAVSAQIIIPAVSGLVDARHRGQVIGKLMSGLFAGTLLARTLSGFVAAHTSWRTVFELAAIIDVAMIGLIWRYLPATEATSHLPYPRLLSSLWHLLVKQPLLQEACCMGFLLFAAFNVVWAALALMLAQPPYHYDSEAVGLFGLVGAVGILASSSIGSLTDHWGGRSVVTLAAALIMLAFICVIGSSLHLIFLMISLIILDLGSRANLVANQTRLYALLPDARSRLNTVFMTSYFLGGAAGSAMGTSAAECWGWNGIAATGVLCALLALLIGHIYRKKVNAMVE</sequence>
<dbReference type="PANTHER" id="PTHR42910:SF1">
    <property type="entry name" value="MAJOR FACILITATOR SUPERFAMILY (MFS) PROFILE DOMAIN-CONTAINING PROTEIN"/>
    <property type="match status" value="1"/>
</dbReference>
<keyword evidence="2 4" id="KW-1133">Transmembrane helix</keyword>
<feature type="transmembrane region" description="Helical" evidence="4">
    <location>
        <begin position="253"/>
        <end position="273"/>
    </location>
</feature>
<evidence type="ECO:0000256" key="4">
    <source>
        <dbReference type="SAM" id="Phobius"/>
    </source>
</evidence>
<dbReference type="RefSeq" id="WP_068998151.1">
    <property type="nucleotide sequence ID" value="NZ_MDTQ01000001.1"/>
</dbReference>
<dbReference type="CDD" id="cd17324">
    <property type="entry name" value="MFS_NepI_like"/>
    <property type="match status" value="1"/>
</dbReference>
<dbReference type="AlphaFoldDB" id="A0A1E2VAM7"/>
<dbReference type="PROSITE" id="PS50850">
    <property type="entry name" value="MFS"/>
    <property type="match status" value="1"/>
</dbReference>
<dbReference type="PANTHER" id="PTHR42910">
    <property type="entry name" value="TRANSPORTER SCO4007-RELATED"/>
    <property type="match status" value="1"/>
</dbReference>
<feature type="transmembrane region" description="Helical" evidence="4">
    <location>
        <begin position="105"/>
        <end position="130"/>
    </location>
</feature>
<protein>
    <submittedName>
        <fullName evidence="6">MFS transporter</fullName>
    </submittedName>
</protein>
<evidence type="ECO:0000313" key="6">
    <source>
        <dbReference type="EMBL" id="ODC03705.1"/>
    </source>
</evidence>
<dbReference type="STRING" id="197479.BFW38_09285"/>
<feature type="transmembrane region" description="Helical" evidence="4">
    <location>
        <begin position="168"/>
        <end position="188"/>
    </location>
</feature>
<dbReference type="InterPro" id="IPR020846">
    <property type="entry name" value="MFS_dom"/>
</dbReference>
<feature type="transmembrane region" description="Helical" evidence="4">
    <location>
        <begin position="219"/>
        <end position="241"/>
    </location>
</feature>
<keyword evidence="3 4" id="KW-0472">Membrane</keyword>